<dbReference type="InterPro" id="IPR010997">
    <property type="entry name" value="HRDC-like_sf"/>
</dbReference>
<dbReference type="InterPro" id="IPR012337">
    <property type="entry name" value="RNaseH-like_sf"/>
</dbReference>
<evidence type="ECO:0000313" key="4">
    <source>
        <dbReference type="Proteomes" id="UP000188145"/>
    </source>
</evidence>
<dbReference type="InterPro" id="IPR002562">
    <property type="entry name" value="3'-5'_exonuclease_dom"/>
</dbReference>
<dbReference type="KEGG" id="tes:BW730_05190"/>
<dbReference type="InterPro" id="IPR002121">
    <property type="entry name" value="HRDC_dom"/>
</dbReference>
<accession>A0A1Q2CLL9</accession>
<dbReference type="GO" id="GO:0003676">
    <property type="term" value="F:nucleic acid binding"/>
    <property type="evidence" value="ECO:0007669"/>
    <property type="project" value="InterPro"/>
</dbReference>
<protein>
    <recommendedName>
        <fullName evidence="2">HRDC domain-containing protein</fullName>
    </recommendedName>
</protein>
<dbReference type="InterPro" id="IPR041605">
    <property type="entry name" value="Exo_C"/>
</dbReference>
<organism evidence="3 4">
    <name type="scientific">Tessaracoccus aquimaris</name>
    <dbReference type="NCBI Taxonomy" id="1332264"/>
    <lineage>
        <taxon>Bacteria</taxon>
        <taxon>Bacillati</taxon>
        <taxon>Actinomycetota</taxon>
        <taxon>Actinomycetes</taxon>
        <taxon>Propionibacteriales</taxon>
        <taxon>Propionibacteriaceae</taxon>
        <taxon>Tessaracoccus</taxon>
    </lineage>
</organism>
<dbReference type="CDD" id="cd06142">
    <property type="entry name" value="RNaseD_exo"/>
    <property type="match status" value="1"/>
</dbReference>
<dbReference type="Gene3D" id="3.30.420.10">
    <property type="entry name" value="Ribonuclease H-like superfamily/Ribonuclease H"/>
    <property type="match status" value="1"/>
</dbReference>
<dbReference type="SMART" id="SM00474">
    <property type="entry name" value="35EXOc"/>
    <property type="match status" value="1"/>
</dbReference>
<evidence type="ECO:0000259" key="2">
    <source>
        <dbReference type="PROSITE" id="PS50967"/>
    </source>
</evidence>
<dbReference type="Pfam" id="PF00570">
    <property type="entry name" value="HRDC"/>
    <property type="match status" value="1"/>
</dbReference>
<dbReference type="EMBL" id="CP019606">
    <property type="protein sequence ID" value="AQP47002.1"/>
    <property type="molecule type" value="Genomic_DNA"/>
</dbReference>
<dbReference type="SUPFAM" id="SSF47819">
    <property type="entry name" value="HRDC-like"/>
    <property type="match status" value="1"/>
</dbReference>
<dbReference type="Pfam" id="PF01612">
    <property type="entry name" value="DNA_pol_A_exo1"/>
    <property type="match status" value="1"/>
</dbReference>
<dbReference type="RefSeq" id="WP_077685321.1">
    <property type="nucleotide sequence ID" value="NZ_CP019606.1"/>
</dbReference>
<dbReference type="InterPro" id="IPR051086">
    <property type="entry name" value="RNase_D-like"/>
</dbReference>
<dbReference type="GO" id="GO:0000166">
    <property type="term" value="F:nucleotide binding"/>
    <property type="evidence" value="ECO:0007669"/>
    <property type="project" value="InterPro"/>
</dbReference>
<dbReference type="SUPFAM" id="SSF53098">
    <property type="entry name" value="Ribonuclease H-like"/>
    <property type="match status" value="1"/>
</dbReference>
<dbReference type="STRING" id="1332264.BW730_05190"/>
<evidence type="ECO:0000313" key="3">
    <source>
        <dbReference type="EMBL" id="AQP47002.1"/>
    </source>
</evidence>
<keyword evidence="4" id="KW-1185">Reference proteome</keyword>
<proteinExistence type="predicted"/>
<dbReference type="Proteomes" id="UP000188145">
    <property type="component" value="Chromosome"/>
</dbReference>
<sequence length="403" mass="44646">MSYVETSREPLRPVIETPGSLNEALDALRGGTGPVAFDTERAHGHRYWPKAYLLQIRREGAGTWLIDPIAFENTDVSLSGLVDATEGAAWIIHAASQDLPCMQEIGIVPHEIFDTEMAARLLGKPAASLGALLQSEVGIRLRKAHSADNWSKRPLPESWLTYAALDVDYLVELADALHDELDRVGRAEWSAQEDATTLTRFSAPPTPRQDPWRRLSGLTSLRTPLQFAIARELWLERDAIGQRRDRPPTWILPDAAIMEVAGLLRDQVPARGQVQNLRAFHSNPGQRYLNNWLAALDRVRELPEKGYPPKRPPHTGIPQPRNWDRTNPEAAARWAAIKPTVDGLACDLGGLQASLVAPPQALQEAVYRHPVVDRDVLLDLGVRPWQADFLVPAIAEALGAAEE</sequence>
<dbReference type="PANTHER" id="PTHR47649">
    <property type="entry name" value="RIBONUCLEASE D"/>
    <property type="match status" value="1"/>
</dbReference>
<dbReference type="AlphaFoldDB" id="A0A1Q2CLL9"/>
<feature type="region of interest" description="Disordered" evidence="1">
    <location>
        <begin position="304"/>
        <end position="323"/>
    </location>
</feature>
<dbReference type="OrthoDB" id="144122at2"/>
<dbReference type="InterPro" id="IPR044876">
    <property type="entry name" value="HRDC_dom_sf"/>
</dbReference>
<dbReference type="Gene3D" id="1.10.150.80">
    <property type="entry name" value="HRDC domain"/>
    <property type="match status" value="2"/>
</dbReference>
<dbReference type="GO" id="GO:0006139">
    <property type="term" value="P:nucleobase-containing compound metabolic process"/>
    <property type="evidence" value="ECO:0007669"/>
    <property type="project" value="InterPro"/>
</dbReference>
<dbReference type="InterPro" id="IPR036397">
    <property type="entry name" value="RNaseH_sf"/>
</dbReference>
<feature type="domain" description="HRDC" evidence="2">
    <location>
        <begin position="223"/>
        <end position="306"/>
    </location>
</feature>
<name>A0A1Q2CLL9_9ACTN</name>
<reference evidence="4" key="1">
    <citation type="submission" date="2017-02" db="EMBL/GenBank/DDBJ databases">
        <title>Tessaracoccus aquaemaris sp. nov., isolated from the intestine of a Korean rockfish, Sebastes schlegelii, in a marine aquaculture pond.</title>
        <authorList>
            <person name="Tak E.J."/>
            <person name="Bae J.-W."/>
        </authorList>
    </citation>
    <scope>NUCLEOTIDE SEQUENCE [LARGE SCALE GENOMIC DNA]</scope>
    <source>
        <strain evidence="4">NSG39</strain>
    </source>
</reference>
<dbReference type="Pfam" id="PF18305">
    <property type="entry name" value="DNA_pol_A_exoN"/>
    <property type="match status" value="1"/>
</dbReference>
<dbReference type="PROSITE" id="PS50967">
    <property type="entry name" value="HRDC"/>
    <property type="match status" value="1"/>
</dbReference>
<gene>
    <name evidence="3" type="ORF">BW730_05190</name>
</gene>
<dbReference type="PANTHER" id="PTHR47649:SF1">
    <property type="entry name" value="RIBONUCLEASE D"/>
    <property type="match status" value="1"/>
</dbReference>
<dbReference type="GO" id="GO:0008408">
    <property type="term" value="F:3'-5' exonuclease activity"/>
    <property type="evidence" value="ECO:0007669"/>
    <property type="project" value="InterPro"/>
</dbReference>
<evidence type="ECO:0000256" key="1">
    <source>
        <dbReference type="SAM" id="MobiDB-lite"/>
    </source>
</evidence>